<dbReference type="OrthoDB" id="9810361at2"/>
<keyword evidence="2" id="KW-1185">Reference proteome</keyword>
<sequence>MDSELKTADDIFRCRMCGDCCTGFGGTYVSQEDIDKISQYISCDPLQFTDKFCAKSGSRFVLATSENGQCIFFDPKRLCTIHPVKPYMCRAWPFIETIIKNPENWDIMANSCPGMKKNVHHEILIRIVSQEIKTSDIMASHLSPES</sequence>
<proteinExistence type="predicted"/>
<gene>
    <name evidence="1" type="primary">FliB</name>
    <name evidence="1" type="ORF">MTBBW1_10042</name>
</gene>
<keyword evidence="1" id="KW-0966">Cell projection</keyword>
<name>A0A1W1H4H4_9BACT</name>
<protein>
    <submittedName>
        <fullName evidence="1">Putative flagellin N-methylase of the FliB superfamily</fullName>
    </submittedName>
</protein>
<dbReference type="RefSeq" id="WP_080797556.1">
    <property type="nucleotide sequence ID" value="NZ_LT828540.1"/>
</dbReference>
<reference evidence="1 2" key="1">
    <citation type="submission" date="2017-03" db="EMBL/GenBank/DDBJ databases">
        <authorList>
            <person name="Afonso C.L."/>
            <person name="Miller P.J."/>
            <person name="Scott M.A."/>
            <person name="Spackman E."/>
            <person name="Goraichik I."/>
            <person name="Dimitrov K.M."/>
            <person name="Suarez D.L."/>
            <person name="Swayne D.E."/>
        </authorList>
    </citation>
    <scope>NUCLEOTIDE SEQUENCE [LARGE SCALE GENOMIC DNA]</scope>
    <source>
        <strain evidence="1">PRJEB14757</strain>
    </source>
</reference>
<dbReference type="AlphaFoldDB" id="A0A1W1H4H4"/>
<dbReference type="InterPro" id="IPR005358">
    <property type="entry name" value="Puta_zinc/iron-chelating_dom"/>
</dbReference>
<keyword evidence="1" id="KW-0282">Flagellum</keyword>
<keyword evidence="1" id="KW-0969">Cilium</keyword>
<evidence type="ECO:0000313" key="1">
    <source>
        <dbReference type="EMBL" id="SLM27383.1"/>
    </source>
</evidence>
<dbReference type="GO" id="GO:0032259">
    <property type="term" value="P:methylation"/>
    <property type="evidence" value="ECO:0007669"/>
    <property type="project" value="UniProtKB-KW"/>
</dbReference>
<evidence type="ECO:0000313" key="2">
    <source>
        <dbReference type="Proteomes" id="UP000191931"/>
    </source>
</evidence>
<accession>A0A1W1H4H4</accession>
<dbReference type="GO" id="GO:0008168">
    <property type="term" value="F:methyltransferase activity"/>
    <property type="evidence" value="ECO:0007669"/>
    <property type="project" value="UniProtKB-KW"/>
</dbReference>
<keyword evidence="1" id="KW-0489">Methyltransferase</keyword>
<dbReference type="Pfam" id="PF03692">
    <property type="entry name" value="CxxCxxCC"/>
    <property type="match status" value="1"/>
</dbReference>
<dbReference type="STRING" id="1246637.MTBBW1_10042"/>
<dbReference type="PANTHER" id="PTHR35866">
    <property type="entry name" value="PUTATIVE-RELATED"/>
    <property type="match status" value="1"/>
</dbReference>
<dbReference type="Proteomes" id="UP000191931">
    <property type="component" value="Unassembled WGS sequence"/>
</dbReference>
<keyword evidence="1" id="KW-0808">Transferase</keyword>
<dbReference type="EMBL" id="FWEV01000001">
    <property type="protein sequence ID" value="SLM27383.1"/>
    <property type="molecule type" value="Genomic_DNA"/>
</dbReference>
<dbReference type="PANTHER" id="PTHR35866:SF1">
    <property type="entry name" value="YKGJ FAMILY CYSTEINE CLUSTER PROTEIN"/>
    <property type="match status" value="1"/>
</dbReference>
<organism evidence="1 2">
    <name type="scientific">Desulfamplus magnetovallimortis</name>
    <dbReference type="NCBI Taxonomy" id="1246637"/>
    <lineage>
        <taxon>Bacteria</taxon>
        <taxon>Pseudomonadati</taxon>
        <taxon>Thermodesulfobacteriota</taxon>
        <taxon>Desulfobacteria</taxon>
        <taxon>Desulfobacterales</taxon>
        <taxon>Desulfobacteraceae</taxon>
        <taxon>Desulfamplus</taxon>
    </lineage>
</organism>